<evidence type="ECO:0000256" key="3">
    <source>
        <dbReference type="ARBA" id="ARBA00022692"/>
    </source>
</evidence>
<reference evidence="12" key="1">
    <citation type="journal article" date="2020" name="Nat. Commun.">
        <title>Large-scale genome sequencing of mycorrhizal fungi provides insights into the early evolution of symbiotic traits.</title>
        <authorList>
            <person name="Miyauchi S."/>
            <person name="Kiss E."/>
            <person name="Kuo A."/>
            <person name="Drula E."/>
            <person name="Kohler A."/>
            <person name="Sanchez-Garcia M."/>
            <person name="Morin E."/>
            <person name="Andreopoulos B."/>
            <person name="Barry K.W."/>
            <person name="Bonito G."/>
            <person name="Buee M."/>
            <person name="Carver A."/>
            <person name="Chen C."/>
            <person name="Cichocki N."/>
            <person name="Clum A."/>
            <person name="Culley D."/>
            <person name="Crous P.W."/>
            <person name="Fauchery L."/>
            <person name="Girlanda M."/>
            <person name="Hayes R.D."/>
            <person name="Keri Z."/>
            <person name="LaButti K."/>
            <person name="Lipzen A."/>
            <person name="Lombard V."/>
            <person name="Magnuson J."/>
            <person name="Maillard F."/>
            <person name="Murat C."/>
            <person name="Nolan M."/>
            <person name="Ohm R.A."/>
            <person name="Pangilinan J."/>
            <person name="Pereira M.F."/>
            <person name="Perotto S."/>
            <person name="Peter M."/>
            <person name="Pfister S."/>
            <person name="Riley R."/>
            <person name="Sitrit Y."/>
            <person name="Stielow J.B."/>
            <person name="Szollosi G."/>
            <person name="Zifcakova L."/>
            <person name="Stursova M."/>
            <person name="Spatafora J.W."/>
            <person name="Tedersoo L."/>
            <person name="Vaario L.M."/>
            <person name="Yamada A."/>
            <person name="Yan M."/>
            <person name="Wang P."/>
            <person name="Xu J."/>
            <person name="Bruns T."/>
            <person name="Baldrian P."/>
            <person name="Vilgalys R."/>
            <person name="Dunand C."/>
            <person name="Henrissat B."/>
            <person name="Grigoriev I.V."/>
            <person name="Hibbett D."/>
            <person name="Nagy L.G."/>
            <person name="Martin F.M."/>
        </authorList>
    </citation>
    <scope>NUCLEOTIDE SEQUENCE</scope>
    <source>
        <strain evidence="12">UP504</strain>
    </source>
</reference>
<keyword evidence="3 10" id="KW-0812">Transmembrane</keyword>
<comment type="subcellular location">
    <subcellularLocation>
        <location evidence="1">Membrane</location>
        <topology evidence="1">Multi-pass membrane protein</topology>
    </subcellularLocation>
</comment>
<evidence type="ECO:0000256" key="2">
    <source>
        <dbReference type="ARBA" id="ARBA00022679"/>
    </source>
</evidence>
<evidence type="ECO:0000313" key="13">
    <source>
        <dbReference type="Proteomes" id="UP000886523"/>
    </source>
</evidence>
<evidence type="ECO:0000256" key="1">
    <source>
        <dbReference type="ARBA" id="ARBA00004141"/>
    </source>
</evidence>
<dbReference type="InterPro" id="IPR039859">
    <property type="entry name" value="PFA4/ZDH16/20/ERF2-like"/>
</dbReference>
<evidence type="ECO:0000256" key="6">
    <source>
        <dbReference type="ARBA" id="ARBA00023139"/>
    </source>
</evidence>
<comment type="catalytic activity">
    <reaction evidence="9 10">
        <text>L-cysteinyl-[protein] + hexadecanoyl-CoA = S-hexadecanoyl-L-cysteinyl-[protein] + CoA</text>
        <dbReference type="Rhea" id="RHEA:36683"/>
        <dbReference type="Rhea" id="RHEA-COMP:10131"/>
        <dbReference type="Rhea" id="RHEA-COMP:11032"/>
        <dbReference type="ChEBI" id="CHEBI:29950"/>
        <dbReference type="ChEBI" id="CHEBI:57287"/>
        <dbReference type="ChEBI" id="CHEBI:57379"/>
        <dbReference type="ChEBI" id="CHEBI:74151"/>
        <dbReference type="EC" id="2.3.1.225"/>
    </reaction>
</comment>
<keyword evidence="13" id="KW-1185">Reference proteome</keyword>
<comment type="caution">
    <text evidence="12">The sequence shown here is derived from an EMBL/GenBank/DDBJ whole genome shotgun (WGS) entry which is preliminary data.</text>
</comment>
<keyword evidence="5 10" id="KW-0472">Membrane</keyword>
<evidence type="ECO:0000256" key="9">
    <source>
        <dbReference type="ARBA" id="ARBA00048048"/>
    </source>
</evidence>
<protein>
    <recommendedName>
        <fullName evidence="10">Palmitoyltransferase</fullName>
        <ecNumber evidence="10">2.3.1.225</ecNumber>
    </recommendedName>
</protein>
<keyword evidence="7" id="KW-0449">Lipoprotein</keyword>
<keyword evidence="6" id="KW-0564">Palmitate</keyword>
<evidence type="ECO:0000256" key="4">
    <source>
        <dbReference type="ARBA" id="ARBA00022989"/>
    </source>
</evidence>
<dbReference type="InterPro" id="IPR001594">
    <property type="entry name" value="Palmitoyltrfase_DHHC"/>
</dbReference>
<evidence type="ECO:0000313" key="12">
    <source>
        <dbReference type="EMBL" id="KAF9516731.1"/>
    </source>
</evidence>
<evidence type="ECO:0000256" key="8">
    <source>
        <dbReference type="ARBA" id="ARBA00023315"/>
    </source>
</evidence>
<feature type="transmembrane region" description="Helical" evidence="10">
    <location>
        <begin position="224"/>
        <end position="246"/>
    </location>
</feature>
<feature type="transmembrane region" description="Helical" evidence="10">
    <location>
        <begin position="40"/>
        <end position="61"/>
    </location>
</feature>
<dbReference type="EMBL" id="MU128937">
    <property type="protein sequence ID" value="KAF9516731.1"/>
    <property type="molecule type" value="Genomic_DNA"/>
</dbReference>
<dbReference type="GO" id="GO:0019706">
    <property type="term" value="F:protein-cysteine S-palmitoyltransferase activity"/>
    <property type="evidence" value="ECO:0007669"/>
    <property type="project" value="UniProtKB-EC"/>
</dbReference>
<comment type="similarity">
    <text evidence="10">Belongs to the DHHC palmitoyltransferase family.</text>
</comment>
<evidence type="ECO:0000256" key="7">
    <source>
        <dbReference type="ARBA" id="ARBA00023288"/>
    </source>
</evidence>
<evidence type="ECO:0000256" key="5">
    <source>
        <dbReference type="ARBA" id="ARBA00023136"/>
    </source>
</evidence>
<dbReference type="GO" id="GO:0016020">
    <property type="term" value="C:membrane"/>
    <property type="evidence" value="ECO:0007669"/>
    <property type="project" value="UniProtKB-SubCell"/>
</dbReference>
<organism evidence="12 13">
    <name type="scientific">Hydnum rufescens UP504</name>
    <dbReference type="NCBI Taxonomy" id="1448309"/>
    <lineage>
        <taxon>Eukaryota</taxon>
        <taxon>Fungi</taxon>
        <taxon>Dikarya</taxon>
        <taxon>Basidiomycota</taxon>
        <taxon>Agaricomycotina</taxon>
        <taxon>Agaricomycetes</taxon>
        <taxon>Cantharellales</taxon>
        <taxon>Hydnaceae</taxon>
        <taxon>Hydnum</taxon>
    </lineage>
</organism>
<dbReference type="AlphaFoldDB" id="A0A9P6B300"/>
<keyword evidence="4 10" id="KW-1133">Transmembrane helix</keyword>
<feature type="domain" description="Palmitoyltransferase DHHC" evidence="11">
    <location>
        <begin position="177"/>
        <end position="315"/>
    </location>
</feature>
<accession>A0A9P6B300</accession>
<gene>
    <name evidence="12" type="ORF">BS47DRAFT_627934</name>
</gene>
<sequence length="340" mass="37813">MAVELKSSAAFAKALEESGFGEDGIRTTTLMNQRNTKYSIFALPPFLLFLVFTTLSILPWYTALPLAAAGFFAMHHVVTRVILNAETYTDSVAKSPYFASIITGSVFWVGEVWLVRLIPNTPGHALAHLAFAISFVLCSYNFFRAVTLDPGTCPKPASESELRTIIEELASEGRLNGQTFCISCMARKPLRSKHCRICNKCTARFDHHCPWVWNCVGVNNHRQFIIFVASLVAGICWFDYLSLAYFSQLPRIPLINPKDEAMCLAYPTYCAISSTTDASFVFAVASWATLQLLWTILLLAGQLFQVMRQMTTFEVSNLGRFGFMGGCERDGSIRKGAESV</sequence>
<dbReference type="Pfam" id="PF01529">
    <property type="entry name" value="DHHC"/>
    <property type="match status" value="1"/>
</dbReference>
<keyword evidence="8 10" id="KW-0012">Acyltransferase</keyword>
<name>A0A9P6B300_9AGAM</name>
<keyword evidence="2 10" id="KW-0808">Transferase</keyword>
<dbReference type="Proteomes" id="UP000886523">
    <property type="component" value="Unassembled WGS sequence"/>
</dbReference>
<comment type="domain">
    <text evidence="10">The DHHC domain is required for palmitoyltransferase activity.</text>
</comment>
<dbReference type="PANTHER" id="PTHR12246">
    <property type="entry name" value="PALMITOYLTRANSFERASE ZDHHC16"/>
    <property type="match status" value="1"/>
</dbReference>
<feature type="transmembrane region" description="Helical" evidence="10">
    <location>
        <begin position="125"/>
        <end position="143"/>
    </location>
</feature>
<feature type="transmembrane region" description="Helical" evidence="10">
    <location>
        <begin position="97"/>
        <end position="119"/>
    </location>
</feature>
<dbReference type="EC" id="2.3.1.225" evidence="10"/>
<feature type="transmembrane region" description="Helical" evidence="10">
    <location>
        <begin position="67"/>
        <end position="85"/>
    </location>
</feature>
<evidence type="ECO:0000256" key="10">
    <source>
        <dbReference type="RuleBase" id="RU079119"/>
    </source>
</evidence>
<feature type="transmembrane region" description="Helical" evidence="10">
    <location>
        <begin position="280"/>
        <end position="300"/>
    </location>
</feature>
<dbReference type="OrthoDB" id="6781668at2759"/>
<proteinExistence type="inferred from homology"/>
<evidence type="ECO:0000259" key="11">
    <source>
        <dbReference type="Pfam" id="PF01529"/>
    </source>
</evidence>
<dbReference type="PROSITE" id="PS50216">
    <property type="entry name" value="DHHC"/>
    <property type="match status" value="1"/>
</dbReference>